<reference evidence="2 3" key="1">
    <citation type="journal article" date="2019" name="Int. J. Syst. Evol. Microbiol.">
        <title>The Global Catalogue of Microorganisms (GCM) 10K type strain sequencing project: providing services to taxonomists for standard genome sequencing and annotation.</title>
        <authorList>
            <consortium name="The Broad Institute Genomics Platform"/>
            <consortium name="The Broad Institute Genome Sequencing Center for Infectious Disease"/>
            <person name="Wu L."/>
            <person name="Ma J."/>
        </authorList>
    </citation>
    <scope>NUCLEOTIDE SEQUENCE [LARGE SCALE GENOMIC DNA]</scope>
    <source>
        <strain evidence="2 3">JCM 16013</strain>
    </source>
</reference>
<comment type="caution">
    <text evidence="2">The sequence shown here is derived from an EMBL/GenBank/DDBJ whole genome shotgun (WGS) entry which is preliminary data.</text>
</comment>
<keyword evidence="3" id="KW-1185">Reference proteome</keyword>
<evidence type="ECO:0000259" key="1">
    <source>
        <dbReference type="Pfam" id="PF07883"/>
    </source>
</evidence>
<dbReference type="InterPro" id="IPR011051">
    <property type="entry name" value="RmlC_Cupin_sf"/>
</dbReference>
<dbReference type="Gene3D" id="2.60.120.10">
    <property type="entry name" value="Jelly Rolls"/>
    <property type="match status" value="1"/>
</dbReference>
<name>A0ABN2TCM6_9ACTN</name>
<gene>
    <name evidence="2" type="ORF">GCM10009838_83810</name>
</gene>
<dbReference type="Proteomes" id="UP001499854">
    <property type="component" value="Unassembled WGS sequence"/>
</dbReference>
<sequence>MHVFDRSTAHASLSNEAIEVIRWEQFQGTDRLPFHGMWYSVFPGQSSPRDQHPELELSLVLAGVAEVEAADGTITRVPSGSGFLLAGQESHIVHNSSPDTPVVVFSAYWMPEGHPDNAGVENGQGADQ</sequence>
<dbReference type="Pfam" id="PF07883">
    <property type="entry name" value="Cupin_2"/>
    <property type="match status" value="1"/>
</dbReference>
<evidence type="ECO:0000313" key="3">
    <source>
        <dbReference type="Proteomes" id="UP001499854"/>
    </source>
</evidence>
<protein>
    <recommendedName>
        <fullName evidence="1">Cupin type-2 domain-containing protein</fullName>
    </recommendedName>
</protein>
<accession>A0ABN2TCM6</accession>
<evidence type="ECO:0000313" key="2">
    <source>
        <dbReference type="EMBL" id="GAA2004806.1"/>
    </source>
</evidence>
<feature type="domain" description="Cupin type-2" evidence="1">
    <location>
        <begin position="40"/>
        <end position="107"/>
    </location>
</feature>
<proteinExistence type="predicted"/>
<organism evidence="2 3">
    <name type="scientific">Catenulispora subtropica</name>
    <dbReference type="NCBI Taxonomy" id="450798"/>
    <lineage>
        <taxon>Bacteria</taxon>
        <taxon>Bacillati</taxon>
        <taxon>Actinomycetota</taxon>
        <taxon>Actinomycetes</taxon>
        <taxon>Catenulisporales</taxon>
        <taxon>Catenulisporaceae</taxon>
        <taxon>Catenulispora</taxon>
    </lineage>
</organism>
<dbReference type="InterPro" id="IPR013096">
    <property type="entry name" value="Cupin_2"/>
</dbReference>
<dbReference type="SUPFAM" id="SSF51182">
    <property type="entry name" value="RmlC-like cupins"/>
    <property type="match status" value="1"/>
</dbReference>
<dbReference type="InterPro" id="IPR014710">
    <property type="entry name" value="RmlC-like_jellyroll"/>
</dbReference>
<dbReference type="EMBL" id="BAAAQM010000083">
    <property type="protein sequence ID" value="GAA2004806.1"/>
    <property type="molecule type" value="Genomic_DNA"/>
</dbReference>